<dbReference type="FunFam" id="3.30.870.10:FF:000001">
    <property type="entry name" value="Polyphosphate kinase"/>
    <property type="match status" value="1"/>
</dbReference>
<keyword evidence="4 8" id="KW-0547">Nucleotide-binding</keyword>
<dbReference type="InterPro" id="IPR003414">
    <property type="entry name" value="PP_kinase"/>
</dbReference>
<feature type="binding site" evidence="8">
    <location>
        <position position="596"/>
    </location>
    <ligand>
        <name>ATP</name>
        <dbReference type="ChEBI" id="CHEBI:30616"/>
    </ligand>
</feature>
<feature type="domain" description="Polyphosphate kinase N-terminal" evidence="11">
    <location>
        <begin position="15"/>
        <end position="121"/>
    </location>
</feature>
<dbReference type="HAMAP" id="MF_00347">
    <property type="entry name" value="Polyphosphate_kinase"/>
    <property type="match status" value="1"/>
</dbReference>
<comment type="similarity">
    <text evidence="8 9">Belongs to the polyphosphate kinase 1 (PPK1) family.</text>
</comment>
<name>A0A828RFR6_LIMRT</name>
<dbReference type="InterPro" id="IPR025200">
    <property type="entry name" value="PPK_C_dom2"/>
</dbReference>
<dbReference type="Gene3D" id="3.30.870.10">
    <property type="entry name" value="Endonuclease Chain A"/>
    <property type="match status" value="2"/>
</dbReference>
<feature type="domain" description="Polyphosphate kinase C-terminal" evidence="13">
    <location>
        <begin position="363"/>
        <end position="527"/>
    </location>
</feature>
<dbReference type="NCBIfam" id="NF003921">
    <property type="entry name" value="PRK05443.2-2"/>
    <property type="match status" value="1"/>
</dbReference>
<dbReference type="PANTHER" id="PTHR30218">
    <property type="entry name" value="POLYPHOSPHATE KINASE"/>
    <property type="match status" value="1"/>
</dbReference>
<evidence type="ECO:0000256" key="4">
    <source>
        <dbReference type="ARBA" id="ARBA00022741"/>
    </source>
</evidence>
<feature type="binding site" evidence="8">
    <location>
        <position position="407"/>
    </location>
    <ligand>
        <name>Mg(2+)</name>
        <dbReference type="ChEBI" id="CHEBI:18420"/>
    </ligand>
</feature>
<feature type="active site" description="Phosphohistidine intermediate" evidence="8">
    <location>
        <position position="467"/>
    </location>
</feature>
<dbReference type="GO" id="GO:0046872">
    <property type="term" value="F:metal ion binding"/>
    <property type="evidence" value="ECO:0007669"/>
    <property type="project" value="UniProtKB-KW"/>
</dbReference>
<evidence type="ECO:0000259" key="13">
    <source>
        <dbReference type="Pfam" id="PF17941"/>
    </source>
</evidence>
<dbReference type="EMBL" id="ACGX02000005">
    <property type="protein sequence ID" value="EGC15517.1"/>
    <property type="molecule type" value="Genomic_DNA"/>
</dbReference>
<dbReference type="InterPro" id="IPR024953">
    <property type="entry name" value="PP_kinase_middle"/>
</dbReference>
<feature type="binding site" evidence="8">
    <location>
        <position position="53"/>
    </location>
    <ligand>
        <name>ATP</name>
        <dbReference type="ChEBI" id="CHEBI:30616"/>
    </ligand>
</feature>
<dbReference type="Gene3D" id="1.20.58.310">
    <property type="entry name" value="Polyphosphate kinase N-terminal domain"/>
    <property type="match status" value="1"/>
</dbReference>
<evidence type="ECO:0000256" key="3">
    <source>
        <dbReference type="ARBA" id="ARBA00022723"/>
    </source>
</evidence>
<dbReference type="PIRSF" id="PIRSF015589">
    <property type="entry name" value="PP_kinase"/>
    <property type="match status" value="1"/>
</dbReference>
<dbReference type="SUPFAM" id="SSF56024">
    <property type="entry name" value="Phospholipase D/nuclease"/>
    <property type="match status" value="2"/>
</dbReference>
<evidence type="ECO:0000313" key="15">
    <source>
        <dbReference type="Proteomes" id="UP000004335"/>
    </source>
</evidence>
<evidence type="ECO:0000313" key="14">
    <source>
        <dbReference type="EMBL" id="EGC15517.1"/>
    </source>
</evidence>
<feature type="binding site" evidence="8">
    <location>
        <position position="624"/>
    </location>
    <ligand>
        <name>ATP</name>
        <dbReference type="ChEBI" id="CHEBI:30616"/>
    </ligand>
</feature>
<feature type="binding site" evidence="8">
    <location>
        <position position="500"/>
    </location>
    <ligand>
        <name>ATP</name>
        <dbReference type="ChEBI" id="CHEBI:30616"/>
    </ligand>
</feature>
<feature type="binding site" evidence="8">
    <location>
        <position position="437"/>
    </location>
    <ligand>
        <name>Mg(2+)</name>
        <dbReference type="ChEBI" id="CHEBI:18420"/>
    </ligand>
</feature>
<evidence type="ECO:0000256" key="9">
    <source>
        <dbReference type="RuleBase" id="RU003800"/>
    </source>
</evidence>
<dbReference type="CDD" id="cd09165">
    <property type="entry name" value="PLDc_PaPPK1_C1_like"/>
    <property type="match status" value="1"/>
</dbReference>
<dbReference type="GO" id="GO:0009358">
    <property type="term" value="C:polyphosphate kinase complex"/>
    <property type="evidence" value="ECO:0007669"/>
    <property type="project" value="InterPro"/>
</dbReference>
<dbReference type="SUPFAM" id="SSF140356">
    <property type="entry name" value="PPK N-terminal domain-like"/>
    <property type="match status" value="1"/>
</dbReference>
<evidence type="ECO:0000256" key="8">
    <source>
        <dbReference type="HAMAP-Rule" id="MF_00347"/>
    </source>
</evidence>
<evidence type="ECO:0000256" key="6">
    <source>
        <dbReference type="ARBA" id="ARBA00022840"/>
    </source>
</evidence>
<dbReference type="PANTHER" id="PTHR30218:SF0">
    <property type="entry name" value="POLYPHOSPHATE KINASE"/>
    <property type="match status" value="1"/>
</dbReference>
<dbReference type="Pfam" id="PF13089">
    <property type="entry name" value="PP_kinase_N"/>
    <property type="match status" value="1"/>
</dbReference>
<dbReference type="Proteomes" id="UP000004335">
    <property type="component" value="Unassembled WGS sequence"/>
</dbReference>
<dbReference type="NCBIfam" id="NF003920">
    <property type="entry name" value="PRK05443.2-1"/>
    <property type="match status" value="1"/>
</dbReference>
<feature type="domain" description="Polyphosphate kinase middle" evidence="10">
    <location>
        <begin position="130"/>
        <end position="335"/>
    </location>
</feature>
<dbReference type="CDD" id="cd09168">
    <property type="entry name" value="PLDc_PaPPK1_C2_like"/>
    <property type="match status" value="1"/>
</dbReference>
<keyword evidence="2 8" id="KW-0808">Transferase</keyword>
<dbReference type="Pfam" id="PF17941">
    <property type="entry name" value="PP_kinase_C_1"/>
    <property type="match status" value="1"/>
</dbReference>
<proteinExistence type="inferred from homology"/>
<protein>
    <recommendedName>
        <fullName evidence="8 9">Polyphosphate kinase</fullName>
        <ecNumber evidence="8 9">2.7.4.1</ecNumber>
    </recommendedName>
    <alternativeName>
        <fullName evidence="8">ATP-polyphosphate phosphotransferase</fullName>
    </alternativeName>
    <alternativeName>
        <fullName evidence="8">Polyphosphoric acid kinase</fullName>
    </alternativeName>
</protein>
<reference evidence="14 15" key="1">
    <citation type="submission" date="2011-01" db="EMBL/GenBank/DDBJ databases">
        <authorList>
            <person name="Muzny D."/>
            <person name="Qin X."/>
            <person name="Buhay C."/>
            <person name="Dugan-Rocha S."/>
            <person name="Ding Y."/>
            <person name="Chen G."/>
            <person name="Hawes A."/>
            <person name="Holder M."/>
            <person name="Jhangiani S."/>
            <person name="Johnson A."/>
            <person name="Khan Z."/>
            <person name="Li Z."/>
            <person name="Liu W."/>
            <person name="Liu X."/>
            <person name="Perez L."/>
            <person name="Shen H."/>
            <person name="Wang Q."/>
            <person name="Watt J."/>
            <person name="Xi L."/>
            <person name="Xin Y."/>
            <person name="Zhou J."/>
            <person name="Deng J."/>
            <person name="Jiang H."/>
            <person name="Liu Y."/>
            <person name="Qu J."/>
            <person name="Song X.-Z."/>
            <person name="Zhang L."/>
            <person name="Villasana D."/>
            <person name="Johnson A."/>
            <person name="Liu J."/>
            <person name="Liyanage D."/>
            <person name="Lorensuhewa L."/>
            <person name="Robinson T."/>
            <person name="Song A."/>
            <person name="Song B.-B."/>
            <person name="Dinh H."/>
            <person name="Thornton R."/>
            <person name="Coyle M."/>
            <person name="Francisco L."/>
            <person name="Jackson L."/>
            <person name="Javaid M."/>
            <person name="Korchina V."/>
            <person name="Kovar C."/>
            <person name="Mata R."/>
            <person name="Mathew T."/>
            <person name="Ngo R."/>
            <person name="Nguyen L."/>
            <person name="Nguyen N."/>
            <person name="Okwuonu G."/>
            <person name="Ongeri F."/>
            <person name="Pham C."/>
            <person name="Simmons D."/>
            <person name="Wilczek-Boney K."/>
            <person name="Hale W."/>
            <person name="Jakkamsetti A."/>
            <person name="Pham P."/>
            <person name="Ruth R."/>
            <person name="San Lucas F."/>
            <person name="Warren J."/>
            <person name="Zhang J."/>
            <person name="Zhao Z."/>
            <person name="Zhou C."/>
            <person name="Zhu D."/>
            <person name="Lee S."/>
            <person name="Bess C."/>
            <person name="Blankenburg K."/>
            <person name="Forbes L."/>
            <person name="Fu Q."/>
            <person name="Gubbala S."/>
            <person name="Hirani K."/>
            <person name="Jayaseelan J.C."/>
            <person name="Lara F."/>
            <person name="Munidasa M."/>
            <person name="Palculict T."/>
            <person name="Patil S."/>
            <person name="Pu L.-L."/>
            <person name="Saada N."/>
            <person name="Tang L."/>
            <person name="Weissenberger G."/>
            <person name="Zhu Y."/>
            <person name="Hemphill L."/>
            <person name="Shang Y."/>
            <person name="Youmans B."/>
            <person name="Ayvaz T."/>
            <person name="Ross M."/>
            <person name="Santibanez J."/>
            <person name="Aqrawi P."/>
            <person name="Gross S."/>
            <person name="Joshi V."/>
            <person name="Fowler G."/>
            <person name="Nazareth L."/>
            <person name="Reid J."/>
            <person name="Worley K."/>
            <person name="Petrosino J."/>
            <person name="Highlander S."/>
            <person name="Gibbs R."/>
        </authorList>
    </citation>
    <scope>NUCLEOTIDE SEQUENCE [LARGE SCALE GENOMIC DNA]</scope>
    <source>
        <strain evidence="14 15">MM4-1A</strain>
    </source>
</reference>
<feature type="domain" description="Polyphosphate kinase C-terminal" evidence="12">
    <location>
        <begin position="535"/>
        <end position="705"/>
    </location>
</feature>
<keyword evidence="6 8" id="KW-0067">ATP-binding</keyword>
<evidence type="ECO:0000259" key="11">
    <source>
        <dbReference type="Pfam" id="PF13089"/>
    </source>
</evidence>
<comment type="function">
    <text evidence="8 9">Catalyzes the reversible transfer of the terminal phosphate of ATP to form a long-chain polyphosphate (polyP).</text>
</comment>
<dbReference type="NCBIfam" id="TIGR03705">
    <property type="entry name" value="poly_P_kin"/>
    <property type="match status" value="1"/>
</dbReference>
<organism evidence="14 15">
    <name type="scientific">Limosilactobacillus reuteri MM4-1A</name>
    <dbReference type="NCBI Taxonomy" id="548485"/>
    <lineage>
        <taxon>Bacteria</taxon>
        <taxon>Bacillati</taxon>
        <taxon>Bacillota</taxon>
        <taxon>Bacilli</taxon>
        <taxon>Lactobacillales</taxon>
        <taxon>Lactobacillaceae</taxon>
        <taxon>Limosilactobacillus</taxon>
    </lineage>
</organism>
<gene>
    <name evidence="14" type="primary">ppk1</name>
    <name evidence="8" type="synonym">ppk</name>
    <name evidence="14" type="ORF">HMPREF0536_10362</name>
</gene>
<dbReference type="EC" id="2.7.4.1" evidence="8 9"/>
<accession>A0A828RFR6</accession>
<dbReference type="InterPro" id="IPR036830">
    <property type="entry name" value="PP_kinase_middle_dom_sf"/>
</dbReference>
<dbReference type="Gene3D" id="3.30.1840.10">
    <property type="entry name" value="Polyphosphate kinase middle domain"/>
    <property type="match status" value="1"/>
</dbReference>
<evidence type="ECO:0000259" key="10">
    <source>
        <dbReference type="Pfam" id="PF02503"/>
    </source>
</evidence>
<keyword evidence="5 8" id="KW-0418">Kinase</keyword>
<evidence type="ECO:0000259" key="12">
    <source>
        <dbReference type="Pfam" id="PF13090"/>
    </source>
</evidence>
<dbReference type="GO" id="GO:0008976">
    <property type="term" value="F:polyphosphate kinase activity"/>
    <property type="evidence" value="ECO:0007669"/>
    <property type="project" value="UniProtKB-UniRule"/>
</dbReference>
<dbReference type="InterPro" id="IPR036832">
    <property type="entry name" value="PPK_N_dom_sf"/>
</dbReference>
<keyword evidence="1 8" id="KW-0597">Phosphoprotein</keyword>
<dbReference type="Pfam" id="PF02503">
    <property type="entry name" value="PP_kinase"/>
    <property type="match status" value="1"/>
</dbReference>
<keyword evidence="7 8" id="KW-0460">Magnesium</keyword>
<dbReference type="GO" id="GO:0005524">
    <property type="term" value="F:ATP binding"/>
    <property type="evidence" value="ECO:0007669"/>
    <property type="project" value="UniProtKB-KW"/>
</dbReference>
<dbReference type="InterPro" id="IPR041108">
    <property type="entry name" value="PP_kinase_C_1"/>
</dbReference>
<comment type="cofactor">
    <cofactor evidence="8">
        <name>Mg(2+)</name>
        <dbReference type="ChEBI" id="CHEBI:18420"/>
    </cofactor>
</comment>
<evidence type="ECO:0000256" key="7">
    <source>
        <dbReference type="ARBA" id="ARBA00022842"/>
    </source>
</evidence>
<dbReference type="Pfam" id="PF13090">
    <property type="entry name" value="PP_kinase_C"/>
    <property type="match status" value="1"/>
</dbReference>
<comment type="caution">
    <text evidence="14">The sequence shown here is derived from an EMBL/GenBank/DDBJ whole genome shotgun (WGS) entry which is preliminary data.</text>
</comment>
<evidence type="ECO:0000256" key="1">
    <source>
        <dbReference type="ARBA" id="ARBA00022553"/>
    </source>
</evidence>
<keyword evidence="3 8" id="KW-0479">Metal-binding</keyword>
<sequence>MIIKMYKEFYKPQNYVNRELSWIDFNGRVLGEATDTANPLLERANFLGITQSNVDEFFMVRVASLHKLAAANVTTTDASGLTPEEQLDAVNEKEHRMVKQRYEVYNQQIIPDLAKNNIHILHVPKLDEKQYEFIRRYFNDELMPVLTPMADDASRPFPFISNNSLNIAVQLRRQIHPTSKPVAEEILEGDQEVHRPQIEPHDDRQEADIKFATVRVPEIYKRLVRLPGENNFILIDEIITEFLTALFPGYEILATASYRVMRDMDLDVAEEDTSDLLRAVKRQLREREHGRVMRLEVPASIDEWLKDQLIDNLHVSERSLYEVDGPVDLTFLKKLSGMVDGHDDLRYPPYKPYLNPALDMDHNIFSSIRQKDYLMQHPYDNFQAVVNFIHQAAIDPDVLAIKMTLYRVSGNSPIIKYLGMAAQQGKQVTVLVEVKARFDEQNNVRWAQRLEQMGCHVIYGLVGLKTHCKVALVIRRDEDGLRRYMHLGTGNYNDVTAHFYTDMGLFTCDHELGIDMTNLFNMLSGFARPAYFNELRVSPDGIRTFINAKIDEQIENAKNGNPALIRMKMNSLSDKQIIARLYAAAASGVKVELLIRGITCLRNDLPELHGNIEVHSIIGRFLEHSRIYYFKSNGHEEVYLASADMMTRNLNRRVEELYPVTQPDTKAHAIHIFDVMWKDNVKARRLVGDHYERIDRGDAAPFSSQEYFVKQAMKLNAREKKEKKAKKHFSSVFETLTRHVPNLHLDERKDE</sequence>
<evidence type="ECO:0000256" key="5">
    <source>
        <dbReference type="ARBA" id="ARBA00022777"/>
    </source>
</evidence>
<comment type="PTM">
    <text evidence="8 9">An intermediate of this reaction is the autophosphorylated ppk in which a phosphate is covalently linked to a histidine residue through a N-P bond.</text>
</comment>
<dbReference type="AlphaFoldDB" id="A0A828RFR6"/>
<dbReference type="InterPro" id="IPR025198">
    <property type="entry name" value="PPK_N_dom"/>
</dbReference>
<dbReference type="SUPFAM" id="SSF143724">
    <property type="entry name" value="PHP14-like"/>
    <property type="match status" value="1"/>
</dbReference>
<evidence type="ECO:0000256" key="2">
    <source>
        <dbReference type="ARBA" id="ARBA00022679"/>
    </source>
</evidence>
<comment type="catalytic activity">
    <reaction evidence="8 9">
        <text>[phosphate](n) + ATP = [phosphate](n+1) + ADP</text>
        <dbReference type="Rhea" id="RHEA:19573"/>
        <dbReference type="Rhea" id="RHEA-COMP:9859"/>
        <dbReference type="Rhea" id="RHEA-COMP:14280"/>
        <dbReference type="ChEBI" id="CHEBI:16838"/>
        <dbReference type="ChEBI" id="CHEBI:30616"/>
        <dbReference type="ChEBI" id="CHEBI:456216"/>
        <dbReference type="EC" id="2.7.4.1"/>
    </reaction>
</comment>
<dbReference type="GO" id="GO:0006799">
    <property type="term" value="P:polyphosphate biosynthetic process"/>
    <property type="evidence" value="ECO:0007669"/>
    <property type="project" value="UniProtKB-UniRule"/>
</dbReference>